<organism evidence="7 8">
    <name type="scientific">Juglans regia</name>
    <name type="common">English walnut</name>
    <dbReference type="NCBI Taxonomy" id="51240"/>
    <lineage>
        <taxon>Eukaryota</taxon>
        <taxon>Viridiplantae</taxon>
        <taxon>Streptophyta</taxon>
        <taxon>Embryophyta</taxon>
        <taxon>Tracheophyta</taxon>
        <taxon>Spermatophyta</taxon>
        <taxon>Magnoliopsida</taxon>
        <taxon>eudicotyledons</taxon>
        <taxon>Gunneridae</taxon>
        <taxon>Pentapetalae</taxon>
        <taxon>rosids</taxon>
        <taxon>fabids</taxon>
        <taxon>Fagales</taxon>
        <taxon>Juglandaceae</taxon>
        <taxon>Juglans</taxon>
    </lineage>
</organism>
<dbReference type="AlphaFoldDB" id="A0A6P9E7G2"/>
<protein>
    <submittedName>
        <fullName evidence="8">Uncharacterized protein LOC108999766</fullName>
    </submittedName>
</protein>
<dbReference type="PROSITE" id="PS51999">
    <property type="entry name" value="ZF_GRF"/>
    <property type="match status" value="1"/>
</dbReference>
<keyword evidence="5" id="KW-1133">Transmembrane helix</keyword>
<evidence type="ECO:0000256" key="4">
    <source>
        <dbReference type="PROSITE-ProRule" id="PRU01343"/>
    </source>
</evidence>
<dbReference type="RefSeq" id="XP_035540228.1">
    <property type="nucleotide sequence ID" value="XM_035684335.1"/>
</dbReference>
<keyword evidence="3" id="KW-0862">Zinc</keyword>
<keyword evidence="2 4" id="KW-0863">Zinc-finger</keyword>
<accession>A0A6P9E7G2</accession>
<gene>
    <name evidence="8" type="primary">LOC108999766</name>
</gene>
<evidence type="ECO:0000259" key="6">
    <source>
        <dbReference type="PROSITE" id="PS51999"/>
    </source>
</evidence>
<dbReference type="GO" id="GO:0008270">
    <property type="term" value="F:zinc ion binding"/>
    <property type="evidence" value="ECO:0007669"/>
    <property type="project" value="UniProtKB-KW"/>
</dbReference>
<evidence type="ECO:0000256" key="5">
    <source>
        <dbReference type="SAM" id="Phobius"/>
    </source>
</evidence>
<dbReference type="PANTHER" id="PTHR33248">
    <property type="entry name" value="ZINC ION-BINDING PROTEIN"/>
    <property type="match status" value="1"/>
</dbReference>
<keyword evidence="1" id="KW-0479">Metal-binding</keyword>
<keyword evidence="7" id="KW-1185">Reference proteome</keyword>
<proteinExistence type="predicted"/>
<dbReference type="OrthoDB" id="2822301at2759"/>
<feature type="domain" description="GRF-type" evidence="6">
    <location>
        <begin position="21"/>
        <end position="64"/>
    </location>
</feature>
<evidence type="ECO:0000256" key="2">
    <source>
        <dbReference type="ARBA" id="ARBA00022771"/>
    </source>
</evidence>
<dbReference type="InterPro" id="IPR010666">
    <property type="entry name" value="Znf_GRF"/>
</dbReference>
<sequence>MASIQSSSCVVNDLEIESPSCWCGLKAPLKISYTHNNPGRKFYACPNYHTGERKCKFFIWADILQSVLSEKNLTRDNDLRKREDAVLLREYEAKKEKDKLIDREQMLKKHEDELRRRIVENRVVRILLCLYWFVSLVIVFGWW</sequence>
<keyword evidence="5" id="KW-0812">Transmembrane</keyword>
<dbReference type="InParanoid" id="A0A6P9E7G2"/>
<evidence type="ECO:0000256" key="1">
    <source>
        <dbReference type="ARBA" id="ARBA00022723"/>
    </source>
</evidence>
<dbReference type="Pfam" id="PF06839">
    <property type="entry name" value="Zn_ribbon_GRF"/>
    <property type="match status" value="1"/>
</dbReference>
<dbReference type="GeneID" id="108999766"/>
<evidence type="ECO:0000313" key="8">
    <source>
        <dbReference type="RefSeq" id="XP_035540228.1"/>
    </source>
</evidence>
<name>A0A6P9E7G2_JUGRE</name>
<dbReference type="KEGG" id="jre:108999766"/>
<feature type="transmembrane region" description="Helical" evidence="5">
    <location>
        <begin position="123"/>
        <end position="142"/>
    </location>
</feature>
<reference evidence="8" key="1">
    <citation type="submission" date="2025-08" db="UniProtKB">
        <authorList>
            <consortium name="RefSeq"/>
        </authorList>
    </citation>
    <scope>IDENTIFICATION</scope>
    <source>
        <tissue evidence="8">Leaves</tissue>
    </source>
</reference>
<evidence type="ECO:0000256" key="3">
    <source>
        <dbReference type="ARBA" id="ARBA00022833"/>
    </source>
</evidence>
<dbReference type="Proteomes" id="UP000235220">
    <property type="component" value="Chromosome 13"/>
</dbReference>
<evidence type="ECO:0000313" key="7">
    <source>
        <dbReference type="Proteomes" id="UP000235220"/>
    </source>
</evidence>
<keyword evidence="5" id="KW-0472">Membrane</keyword>